<name>A0ABR7A0V9_9BURK</name>
<dbReference type="EMBL" id="JACOGD010000001">
    <property type="protein sequence ID" value="MBC3930328.1"/>
    <property type="molecule type" value="Genomic_DNA"/>
</dbReference>
<gene>
    <name evidence="1" type="ORF">H8K43_01490</name>
</gene>
<dbReference type="InterPro" id="IPR032556">
    <property type="entry name" value="DUF4936"/>
</dbReference>
<protein>
    <submittedName>
        <fullName evidence="1">DUF4936 family protein</fullName>
    </submittedName>
</protein>
<sequence>MDCYIYFKMPDAKAVAVIAEVALLQQRLRALSPELQQTGMALQRRPDLKQGLITWMEIYREVPDNFEAQLRSALQHVDFPELQYAERHAEYFVDVVVCA</sequence>
<dbReference type="RefSeq" id="WP_186902207.1">
    <property type="nucleotide sequence ID" value="NZ_JACOGD010000001.1"/>
</dbReference>
<dbReference type="Pfam" id="PF16290">
    <property type="entry name" value="DUF4936"/>
    <property type="match status" value="1"/>
</dbReference>
<accession>A0ABR7A0V9</accession>
<evidence type="ECO:0000313" key="2">
    <source>
        <dbReference type="Proteomes" id="UP000654304"/>
    </source>
</evidence>
<organism evidence="1 2">
    <name type="scientific">Undibacterium curvum</name>
    <dbReference type="NCBI Taxonomy" id="2762294"/>
    <lineage>
        <taxon>Bacteria</taxon>
        <taxon>Pseudomonadati</taxon>
        <taxon>Pseudomonadota</taxon>
        <taxon>Betaproteobacteria</taxon>
        <taxon>Burkholderiales</taxon>
        <taxon>Oxalobacteraceae</taxon>
        <taxon>Undibacterium</taxon>
    </lineage>
</organism>
<comment type="caution">
    <text evidence="1">The sequence shown here is derived from an EMBL/GenBank/DDBJ whole genome shotgun (WGS) entry which is preliminary data.</text>
</comment>
<reference evidence="1 2" key="1">
    <citation type="submission" date="2020-08" db="EMBL/GenBank/DDBJ databases">
        <title>Novel species isolated from subtropical streams in China.</title>
        <authorList>
            <person name="Lu H."/>
        </authorList>
    </citation>
    <scope>NUCLEOTIDE SEQUENCE [LARGE SCALE GENOMIC DNA]</scope>
    <source>
        <strain evidence="1 2">CY22W</strain>
    </source>
</reference>
<dbReference type="Proteomes" id="UP000654304">
    <property type="component" value="Unassembled WGS sequence"/>
</dbReference>
<keyword evidence="2" id="KW-1185">Reference proteome</keyword>
<evidence type="ECO:0000313" key="1">
    <source>
        <dbReference type="EMBL" id="MBC3930328.1"/>
    </source>
</evidence>
<proteinExistence type="predicted"/>